<dbReference type="Gene3D" id="1.10.10.10">
    <property type="entry name" value="Winged helix-like DNA-binding domain superfamily/Winged helix DNA-binding domain"/>
    <property type="match status" value="1"/>
</dbReference>
<evidence type="ECO:0000259" key="5">
    <source>
        <dbReference type="Pfam" id="PF04542"/>
    </source>
</evidence>
<evidence type="ECO:0000256" key="4">
    <source>
        <dbReference type="ARBA" id="ARBA00023163"/>
    </source>
</evidence>
<feature type="domain" description="RNA polymerase sigma-70 region 2" evidence="5">
    <location>
        <begin position="8"/>
        <end position="72"/>
    </location>
</feature>
<dbReference type="AlphaFoldDB" id="A0A9W6MPK0"/>
<evidence type="ECO:0000256" key="1">
    <source>
        <dbReference type="ARBA" id="ARBA00010641"/>
    </source>
</evidence>
<accession>A0A9W6MPK0</accession>
<comment type="caution">
    <text evidence="7">The sequence shown here is derived from an EMBL/GenBank/DDBJ whole genome shotgun (WGS) entry which is preliminary data.</text>
</comment>
<dbReference type="GO" id="GO:0003677">
    <property type="term" value="F:DNA binding"/>
    <property type="evidence" value="ECO:0007669"/>
    <property type="project" value="InterPro"/>
</dbReference>
<dbReference type="RefSeq" id="WP_271187601.1">
    <property type="nucleotide sequence ID" value="NZ_BSFE01000009.1"/>
</dbReference>
<dbReference type="GO" id="GO:0000428">
    <property type="term" value="C:DNA-directed RNA polymerase complex"/>
    <property type="evidence" value="ECO:0007669"/>
    <property type="project" value="UniProtKB-KW"/>
</dbReference>
<reference evidence="7" key="1">
    <citation type="journal article" date="2014" name="Int. J. Syst. Evol. Microbiol.">
        <title>Complete genome sequence of Corynebacterium casei LMG S-19264T (=DSM 44701T), isolated from a smear-ripened cheese.</title>
        <authorList>
            <consortium name="US DOE Joint Genome Institute (JGI-PGF)"/>
            <person name="Walter F."/>
            <person name="Albersmeier A."/>
            <person name="Kalinowski J."/>
            <person name="Ruckert C."/>
        </authorList>
    </citation>
    <scope>NUCLEOTIDE SEQUENCE</scope>
    <source>
        <strain evidence="7">VKM B-1513</strain>
    </source>
</reference>
<dbReference type="PANTHER" id="PTHR43133">
    <property type="entry name" value="RNA POLYMERASE ECF-TYPE SIGMA FACTO"/>
    <property type="match status" value="1"/>
</dbReference>
<reference evidence="7" key="2">
    <citation type="submission" date="2023-01" db="EMBL/GenBank/DDBJ databases">
        <authorList>
            <person name="Sun Q."/>
            <person name="Evtushenko L."/>
        </authorList>
    </citation>
    <scope>NUCLEOTIDE SEQUENCE</scope>
    <source>
        <strain evidence="7">VKM B-1513</strain>
    </source>
</reference>
<gene>
    <name evidence="7" type="ORF">GCM10017621_27550</name>
</gene>
<dbReference type="Proteomes" id="UP001143486">
    <property type="component" value="Unassembled WGS sequence"/>
</dbReference>
<evidence type="ECO:0000256" key="2">
    <source>
        <dbReference type="ARBA" id="ARBA00023015"/>
    </source>
</evidence>
<dbReference type="GO" id="GO:0006352">
    <property type="term" value="P:DNA-templated transcription initiation"/>
    <property type="evidence" value="ECO:0007669"/>
    <property type="project" value="InterPro"/>
</dbReference>
<protein>
    <submittedName>
        <fullName evidence="7">DNA-directed RNA polymerase sigma-70 factor</fullName>
    </submittedName>
</protein>
<comment type="similarity">
    <text evidence="1">Belongs to the sigma-70 factor family. ECF subfamily.</text>
</comment>
<keyword evidence="8" id="KW-1185">Reference proteome</keyword>
<evidence type="ECO:0000256" key="3">
    <source>
        <dbReference type="ARBA" id="ARBA00023082"/>
    </source>
</evidence>
<dbReference type="InterPro" id="IPR014284">
    <property type="entry name" value="RNA_pol_sigma-70_dom"/>
</dbReference>
<sequence>MKAALERLYAQHSAALGQALRWRFGDGPPDPDDAIQIAFEKYIELGAAARVERPRAFLFAMARNWMIDELRKMGVRQRHAERQKTDPLLARVEERTAENVLSSKERFSRLNAAIRALPERQRTLIVMSRIEELSYRQIAQETGLSQAGISREIARALTALQAALATDEEE</sequence>
<keyword evidence="4" id="KW-0804">Transcription</keyword>
<dbReference type="Pfam" id="PF08281">
    <property type="entry name" value="Sigma70_r4_2"/>
    <property type="match status" value="1"/>
</dbReference>
<evidence type="ECO:0000313" key="7">
    <source>
        <dbReference type="EMBL" id="GLK53247.1"/>
    </source>
</evidence>
<keyword evidence="2" id="KW-0805">Transcription regulation</keyword>
<evidence type="ECO:0000259" key="6">
    <source>
        <dbReference type="Pfam" id="PF08281"/>
    </source>
</evidence>
<dbReference type="InterPro" id="IPR013325">
    <property type="entry name" value="RNA_pol_sigma_r2"/>
</dbReference>
<dbReference type="Gene3D" id="1.10.1740.10">
    <property type="match status" value="1"/>
</dbReference>
<keyword evidence="7" id="KW-0240">DNA-directed RNA polymerase</keyword>
<dbReference type="NCBIfam" id="TIGR02937">
    <property type="entry name" value="sigma70-ECF"/>
    <property type="match status" value="1"/>
</dbReference>
<dbReference type="InterPro" id="IPR036388">
    <property type="entry name" value="WH-like_DNA-bd_sf"/>
</dbReference>
<dbReference type="InterPro" id="IPR013249">
    <property type="entry name" value="RNA_pol_sigma70_r4_t2"/>
</dbReference>
<dbReference type="EMBL" id="BSFE01000009">
    <property type="protein sequence ID" value="GLK53247.1"/>
    <property type="molecule type" value="Genomic_DNA"/>
</dbReference>
<dbReference type="InterPro" id="IPR039425">
    <property type="entry name" value="RNA_pol_sigma-70-like"/>
</dbReference>
<dbReference type="SUPFAM" id="SSF88946">
    <property type="entry name" value="Sigma2 domain of RNA polymerase sigma factors"/>
    <property type="match status" value="1"/>
</dbReference>
<feature type="domain" description="RNA polymerase sigma factor 70 region 4 type 2" evidence="6">
    <location>
        <begin position="109"/>
        <end position="160"/>
    </location>
</feature>
<dbReference type="GO" id="GO:0016987">
    <property type="term" value="F:sigma factor activity"/>
    <property type="evidence" value="ECO:0007669"/>
    <property type="project" value="UniProtKB-KW"/>
</dbReference>
<dbReference type="PANTHER" id="PTHR43133:SF63">
    <property type="entry name" value="RNA POLYMERASE SIGMA FACTOR FECI-RELATED"/>
    <property type="match status" value="1"/>
</dbReference>
<evidence type="ECO:0000313" key="8">
    <source>
        <dbReference type="Proteomes" id="UP001143486"/>
    </source>
</evidence>
<proteinExistence type="inferred from homology"/>
<dbReference type="InterPro" id="IPR007627">
    <property type="entry name" value="RNA_pol_sigma70_r2"/>
</dbReference>
<keyword evidence="3" id="KW-0731">Sigma factor</keyword>
<dbReference type="Pfam" id="PF04542">
    <property type="entry name" value="Sigma70_r2"/>
    <property type="match status" value="1"/>
</dbReference>
<dbReference type="InterPro" id="IPR013324">
    <property type="entry name" value="RNA_pol_sigma_r3/r4-like"/>
</dbReference>
<name>A0A9W6MPK0_9PROT</name>
<organism evidence="7 8">
    <name type="scientific">Maricaulis virginensis</name>
    <dbReference type="NCBI Taxonomy" id="144022"/>
    <lineage>
        <taxon>Bacteria</taxon>
        <taxon>Pseudomonadati</taxon>
        <taxon>Pseudomonadota</taxon>
        <taxon>Alphaproteobacteria</taxon>
        <taxon>Maricaulales</taxon>
        <taxon>Maricaulaceae</taxon>
        <taxon>Maricaulis</taxon>
    </lineage>
</organism>
<dbReference type="SUPFAM" id="SSF88659">
    <property type="entry name" value="Sigma3 and sigma4 domains of RNA polymerase sigma factors"/>
    <property type="match status" value="1"/>
</dbReference>